<protein>
    <recommendedName>
        <fullName evidence="4">Vaculolar membrane protein-domain-containing protein</fullName>
    </recommendedName>
</protein>
<gene>
    <name evidence="2" type="ORF">ROZALSC1DRAFT_14089</name>
</gene>
<feature type="transmembrane region" description="Helical" evidence="1">
    <location>
        <begin position="149"/>
        <end position="168"/>
    </location>
</feature>
<dbReference type="Pfam" id="PF12400">
    <property type="entry name" value="STIMATE"/>
    <property type="match status" value="1"/>
</dbReference>
<feature type="transmembrane region" description="Helical" evidence="1">
    <location>
        <begin position="81"/>
        <end position="104"/>
    </location>
</feature>
<keyword evidence="1" id="KW-0812">Transmembrane</keyword>
<name>A0A4P9YIF4_ROZAC</name>
<evidence type="ECO:0000313" key="3">
    <source>
        <dbReference type="Proteomes" id="UP000281549"/>
    </source>
</evidence>
<evidence type="ECO:0000256" key="1">
    <source>
        <dbReference type="SAM" id="Phobius"/>
    </source>
</evidence>
<keyword evidence="1" id="KW-1133">Transmembrane helix</keyword>
<sequence length="241" mass="27557">MTTASGCSLTDNFAIAIQILLAFIALSSLLMKRSKENPKRALVVWFFDVSKQATGAFLVHISNVMFSFFNRENGKRDPCTWYFLNIMIDTTLGVLTLYLIFTLISKLTYYLKIEMLQSGFYGQPVKIRYWLAQTILFVVALLINKSLLFPIIGLDVVYIAGAFILSPIQAYPKWELLIVMLIVPFIMNVFQFWVIDQFIKDPMHSLQVQGYKAMGDSAEENYIYSHSSTFSSAESNDQERT</sequence>
<feature type="transmembrane region" description="Helical" evidence="1">
    <location>
        <begin position="12"/>
        <end position="30"/>
    </location>
</feature>
<reference evidence="3" key="1">
    <citation type="journal article" date="2018" name="Nat. Microbiol.">
        <title>Leveraging single-cell genomics to expand the fungal tree of life.</title>
        <authorList>
            <person name="Ahrendt S.R."/>
            <person name="Quandt C.A."/>
            <person name="Ciobanu D."/>
            <person name="Clum A."/>
            <person name="Salamov A."/>
            <person name="Andreopoulos B."/>
            <person name="Cheng J.F."/>
            <person name="Woyke T."/>
            <person name="Pelin A."/>
            <person name="Henrissat B."/>
            <person name="Reynolds N.K."/>
            <person name="Benny G.L."/>
            <person name="Smith M.E."/>
            <person name="James T.Y."/>
            <person name="Grigoriev I.V."/>
        </authorList>
    </citation>
    <scope>NUCLEOTIDE SEQUENCE [LARGE SCALE GENOMIC DNA]</scope>
    <source>
        <strain evidence="3">CSF55</strain>
    </source>
</reference>
<accession>A0A4P9YIF4</accession>
<dbReference type="EMBL" id="ML005242">
    <property type="protein sequence ID" value="RKP19347.1"/>
    <property type="molecule type" value="Genomic_DNA"/>
</dbReference>
<dbReference type="GO" id="GO:0016020">
    <property type="term" value="C:membrane"/>
    <property type="evidence" value="ECO:0007669"/>
    <property type="project" value="TreeGrafter"/>
</dbReference>
<organism evidence="2 3">
    <name type="scientific">Rozella allomycis (strain CSF55)</name>
    <dbReference type="NCBI Taxonomy" id="988480"/>
    <lineage>
        <taxon>Eukaryota</taxon>
        <taxon>Fungi</taxon>
        <taxon>Fungi incertae sedis</taxon>
        <taxon>Cryptomycota</taxon>
        <taxon>Cryptomycota incertae sedis</taxon>
        <taxon>Rozella</taxon>
    </lineage>
</organism>
<dbReference type="AlphaFoldDB" id="A0A4P9YIF4"/>
<keyword evidence="1" id="KW-0472">Membrane</keyword>
<proteinExistence type="predicted"/>
<evidence type="ECO:0000313" key="2">
    <source>
        <dbReference type="EMBL" id="RKP19347.1"/>
    </source>
</evidence>
<dbReference type="PANTHER" id="PTHR31735:SF1">
    <property type="entry name" value="VACUOLAR MEMBRANE PROTEIN YPL162C"/>
    <property type="match status" value="1"/>
</dbReference>
<feature type="transmembrane region" description="Helical" evidence="1">
    <location>
        <begin position="125"/>
        <end position="143"/>
    </location>
</feature>
<feature type="transmembrane region" description="Helical" evidence="1">
    <location>
        <begin position="175"/>
        <end position="195"/>
    </location>
</feature>
<dbReference type="PANTHER" id="PTHR31735">
    <property type="entry name" value="VACUOLAR MEMBRANE PROTEIN YPL162C"/>
    <property type="match status" value="1"/>
</dbReference>
<dbReference type="InterPro" id="IPR022127">
    <property type="entry name" value="STIMATE/YPL162C"/>
</dbReference>
<evidence type="ECO:0008006" key="4">
    <source>
        <dbReference type="Google" id="ProtNLM"/>
    </source>
</evidence>
<dbReference type="Proteomes" id="UP000281549">
    <property type="component" value="Unassembled WGS sequence"/>
</dbReference>